<dbReference type="PANTHER" id="PTHR28629">
    <property type="entry name" value="TRIOKINASE/FMN CYCLASE"/>
    <property type="match status" value="1"/>
</dbReference>
<dbReference type="SMART" id="SM01120">
    <property type="entry name" value="Dak2"/>
    <property type="match status" value="1"/>
</dbReference>
<feature type="domain" description="DhaL" evidence="3">
    <location>
        <begin position="39"/>
        <end position="241"/>
    </location>
</feature>
<proteinExistence type="predicted"/>
<dbReference type="AlphaFoldDB" id="A9M732"/>
<protein>
    <submittedName>
        <fullName evidence="4">Dihydroxyacetone kinase, L subunit</fullName>
    </submittedName>
</protein>
<name>A9M732_BRUC2</name>
<evidence type="ECO:0000313" key="4">
    <source>
        <dbReference type="EMBL" id="ABX62679.1"/>
    </source>
</evidence>
<reference evidence="4 5" key="1">
    <citation type="submission" date="2007-10" db="EMBL/GenBank/DDBJ databases">
        <title>Brucella canis ATCC 23365 whole genome shotgun sequencing project.</title>
        <authorList>
            <person name="Setubal J.C."/>
            <person name="Bowns C."/>
            <person name="Boyle S."/>
            <person name="Crasta O.R."/>
            <person name="Czar M.J."/>
            <person name="Dharmanolla C."/>
            <person name="Gillespie J.J."/>
            <person name="Kenyon R.W."/>
            <person name="Lu J."/>
            <person name="Mane S."/>
            <person name="Mohapatra S."/>
            <person name="Nagrani S."/>
            <person name="Purkayastha A."/>
            <person name="Rajasimha H.K."/>
            <person name="Shallom J.M."/>
            <person name="Shallom S."/>
            <person name="Shukla M."/>
            <person name="Snyder E.E."/>
            <person name="Sobral B.W."/>
            <person name="Wattam A.R."/>
            <person name="Will R."/>
            <person name="Williams K."/>
            <person name="Yoo H."/>
            <person name="Bruce D."/>
            <person name="Detter C."/>
            <person name="Munk C."/>
            <person name="Brettin T.S."/>
        </authorList>
    </citation>
    <scope>NUCLEOTIDE SEQUENCE [LARGE SCALE GENOMIC DNA]</scope>
    <source>
        <strain evidence="5">ATCC 23365 / NCTC 10854 / RM-666</strain>
    </source>
</reference>
<evidence type="ECO:0000256" key="1">
    <source>
        <dbReference type="ARBA" id="ARBA00022679"/>
    </source>
</evidence>
<dbReference type="EMBL" id="CP000872">
    <property type="protein sequence ID" value="ABX62679.1"/>
    <property type="molecule type" value="Genomic_DNA"/>
</dbReference>
<evidence type="ECO:0000313" key="5">
    <source>
        <dbReference type="Proteomes" id="UP000001385"/>
    </source>
</evidence>
<dbReference type="FunFam" id="1.25.40.340:FF:000002">
    <property type="entry name" value="Dihydroxyacetone kinase, L subunit"/>
    <property type="match status" value="1"/>
</dbReference>
<dbReference type="PROSITE" id="PS51480">
    <property type="entry name" value="DHAL"/>
    <property type="match status" value="1"/>
</dbReference>
<gene>
    <name evidence="4" type="ordered locus">BCAN_A1662</name>
</gene>
<evidence type="ECO:0000259" key="3">
    <source>
        <dbReference type="PROSITE" id="PS51480"/>
    </source>
</evidence>
<dbReference type="InterPro" id="IPR004007">
    <property type="entry name" value="DhaL_dom"/>
</dbReference>
<dbReference type="PANTHER" id="PTHR28629:SF4">
    <property type="entry name" value="TRIOKINASE_FMN CYCLASE"/>
    <property type="match status" value="1"/>
</dbReference>
<keyword evidence="5" id="KW-1185">Reference proteome</keyword>
<dbReference type="GO" id="GO:0005829">
    <property type="term" value="C:cytosol"/>
    <property type="evidence" value="ECO:0007669"/>
    <property type="project" value="TreeGrafter"/>
</dbReference>
<evidence type="ECO:0000256" key="2">
    <source>
        <dbReference type="ARBA" id="ARBA00022777"/>
    </source>
</evidence>
<keyword evidence="2 4" id="KW-0418">Kinase</keyword>
<organism evidence="4 5">
    <name type="scientific">Brucella canis (strain ATCC 23365 / NCTC 10854 / RM-666)</name>
    <dbReference type="NCBI Taxonomy" id="483179"/>
    <lineage>
        <taxon>Bacteria</taxon>
        <taxon>Pseudomonadati</taxon>
        <taxon>Pseudomonadota</taxon>
        <taxon>Alphaproteobacteria</taxon>
        <taxon>Hyphomicrobiales</taxon>
        <taxon>Brucellaceae</taxon>
        <taxon>Brucella/Ochrobactrum group</taxon>
        <taxon>Brucella</taxon>
    </lineage>
</organism>
<sequence length="247" mass="26800">MRYGFSSGQLICLSSLMPLRRFHEFQIIWEVKMQETAARHLGRMFQLIAFSMKQEKERLSDLDGAIGDADHGITMVLGFSAVNNALAKVDLEQTLPSEVFAIAASAFLDAVGASTGPLYATAFRYASKALKAHESLDMQGQAAVVEAMTRGIQDRGKGQRGDKTMLDAWIPAMEVAIDARAHGLSSLEMWNGIVEAAEKGSDSTRSMVATRGRAARLGERSLGHVDPGAASAIIILRAMRDSLIEEQ</sequence>
<dbReference type="KEGG" id="bcs:BCAN_A1662"/>
<dbReference type="InterPro" id="IPR036117">
    <property type="entry name" value="DhaL_dom_sf"/>
</dbReference>
<dbReference type="Proteomes" id="UP000001385">
    <property type="component" value="Chromosome I"/>
</dbReference>
<dbReference type="Pfam" id="PF02734">
    <property type="entry name" value="Dak2"/>
    <property type="match status" value="1"/>
</dbReference>
<dbReference type="SUPFAM" id="SSF101473">
    <property type="entry name" value="DhaL-like"/>
    <property type="match status" value="1"/>
</dbReference>
<dbReference type="Gene3D" id="1.25.40.340">
    <property type="match status" value="1"/>
</dbReference>
<keyword evidence="1" id="KW-0808">Transferase</keyword>
<accession>A9M732</accession>
<dbReference type="GO" id="GO:0004371">
    <property type="term" value="F:glycerone kinase activity"/>
    <property type="evidence" value="ECO:0007669"/>
    <property type="project" value="InterPro"/>
</dbReference>
<dbReference type="GO" id="GO:0019563">
    <property type="term" value="P:glycerol catabolic process"/>
    <property type="evidence" value="ECO:0007669"/>
    <property type="project" value="TreeGrafter"/>
</dbReference>
<dbReference type="HOGENOM" id="CLU_066424_3_0_5"/>
<dbReference type="InterPro" id="IPR012737">
    <property type="entry name" value="DhaK_L_YcgS"/>
</dbReference>
<dbReference type="NCBIfam" id="TIGR02365">
    <property type="entry name" value="dha_L_ycgS"/>
    <property type="match status" value="1"/>
</dbReference>
<dbReference type="InterPro" id="IPR050861">
    <property type="entry name" value="Dihydroxyacetone_Kinase"/>
</dbReference>